<reference evidence="4" key="1">
    <citation type="submission" date="2017-05" db="UniProtKB">
        <authorList>
            <consortium name="EnsemblMetazoa"/>
        </authorList>
    </citation>
    <scope>IDENTIFICATION</scope>
</reference>
<evidence type="ECO:0000256" key="1">
    <source>
        <dbReference type="ARBA" id="ARBA00022741"/>
    </source>
</evidence>
<dbReference type="GO" id="GO:0000724">
    <property type="term" value="P:double-strand break repair via homologous recombination"/>
    <property type="evidence" value="ECO:0007669"/>
    <property type="project" value="TreeGrafter"/>
</dbReference>
<dbReference type="STRING" id="400682.A0A1X7TNI3"/>
<sequence length="60" mass="6369">MSLCCVESTGKSQFFKFASSLSPRSILTTGVGTTSTGLTVAAVKDGSEWQLELSWCFSIS</sequence>
<dbReference type="GO" id="GO:0003697">
    <property type="term" value="F:single-stranded DNA binding"/>
    <property type="evidence" value="ECO:0007669"/>
    <property type="project" value="TreeGrafter"/>
</dbReference>
<keyword evidence="2" id="KW-0067">ATP-binding</keyword>
<dbReference type="Gene3D" id="3.40.50.300">
    <property type="entry name" value="P-loop containing nucleotide triphosphate hydrolases"/>
    <property type="match status" value="1"/>
</dbReference>
<dbReference type="eggNOG" id="KOG0477">
    <property type="taxonomic scope" value="Eukaryota"/>
</dbReference>
<dbReference type="AlphaFoldDB" id="A0A1X7TNI3"/>
<evidence type="ECO:0000256" key="2">
    <source>
        <dbReference type="ARBA" id="ARBA00022840"/>
    </source>
</evidence>
<dbReference type="Pfam" id="PF00493">
    <property type="entry name" value="MCM"/>
    <property type="match status" value="1"/>
</dbReference>
<keyword evidence="1" id="KW-0547">Nucleotide-binding</keyword>
<dbReference type="GO" id="GO:0016787">
    <property type="term" value="F:hydrolase activity"/>
    <property type="evidence" value="ECO:0007669"/>
    <property type="project" value="UniProtKB-KW"/>
</dbReference>
<feature type="domain" description="MCM C-terminal AAA(+) ATPase" evidence="3">
    <location>
        <begin position="4"/>
        <end position="50"/>
    </location>
</feature>
<organism evidence="4">
    <name type="scientific">Amphimedon queenslandica</name>
    <name type="common">Sponge</name>
    <dbReference type="NCBI Taxonomy" id="400682"/>
    <lineage>
        <taxon>Eukaryota</taxon>
        <taxon>Metazoa</taxon>
        <taxon>Porifera</taxon>
        <taxon>Demospongiae</taxon>
        <taxon>Heteroscleromorpha</taxon>
        <taxon>Haplosclerida</taxon>
        <taxon>Niphatidae</taxon>
        <taxon>Amphimedon</taxon>
    </lineage>
</organism>
<dbReference type="InParanoid" id="A0A1X7TNI3"/>
<dbReference type="GO" id="GO:0017116">
    <property type="term" value="F:single-stranded DNA helicase activity"/>
    <property type="evidence" value="ECO:0007669"/>
    <property type="project" value="TreeGrafter"/>
</dbReference>
<accession>A0A1X7TNI3</accession>
<dbReference type="EnsemblMetazoa" id="Aqu2.1.16380_001">
    <property type="protein sequence ID" value="Aqu2.1.16380_001"/>
    <property type="gene ID" value="Aqu2.1.16380"/>
</dbReference>
<dbReference type="InterPro" id="IPR027417">
    <property type="entry name" value="P-loop_NTPase"/>
</dbReference>
<protein>
    <recommendedName>
        <fullName evidence="3">MCM C-terminal AAA(+) ATPase domain-containing protein</fullName>
    </recommendedName>
</protein>
<dbReference type="GO" id="GO:0042555">
    <property type="term" value="C:MCM complex"/>
    <property type="evidence" value="ECO:0007669"/>
    <property type="project" value="TreeGrafter"/>
</dbReference>
<dbReference type="GO" id="GO:0005524">
    <property type="term" value="F:ATP binding"/>
    <property type="evidence" value="ECO:0007669"/>
    <property type="project" value="UniProtKB-KW"/>
</dbReference>
<evidence type="ECO:0000259" key="3">
    <source>
        <dbReference type="Pfam" id="PF00493"/>
    </source>
</evidence>
<evidence type="ECO:0000313" key="4">
    <source>
        <dbReference type="EnsemblMetazoa" id="Aqu2.1.16380_001"/>
    </source>
</evidence>
<dbReference type="PANTHER" id="PTHR11630">
    <property type="entry name" value="DNA REPLICATION LICENSING FACTOR MCM FAMILY MEMBER"/>
    <property type="match status" value="1"/>
</dbReference>
<dbReference type="InterPro" id="IPR001208">
    <property type="entry name" value="MCM_dom"/>
</dbReference>
<proteinExistence type="predicted"/>
<dbReference type="PANTHER" id="PTHR11630:SF48">
    <property type="entry name" value="DNA HELICASE MCM9"/>
    <property type="match status" value="1"/>
</dbReference>
<dbReference type="InterPro" id="IPR031327">
    <property type="entry name" value="MCM"/>
</dbReference>
<dbReference type="GO" id="GO:0005634">
    <property type="term" value="C:nucleus"/>
    <property type="evidence" value="ECO:0007669"/>
    <property type="project" value="UniProtKB-SubCell"/>
</dbReference>
<name>A0A1X7TNI3_AMPQE</name>